<evidence type="ECO:0000313" key="3">
    <source>
        <dbReference type="EMBL" id="GAA4181928.1"/>
    </source>
</evidence>
<organism evidence="3 4">
    <name type="scientific">Gryllotalpicola koreensis</name>
    <dbReference type="NCBI Taxonomy" id="993086"/>
    <lineage>
        <taxon>Bacteria</taxon>
        <taxon>Bacillati</taxon>
        <taxon>Actinomycetota</taxon>
        <taxon>Actinomycetes</taxon>
        <taxon>Micrococcales</taxon>
        <taxon>Microbacteriaceae</taxon>
        <taxon>Gryllotalpicola</taxon>
    </lineage>
</organism>
<evidence type="ECO:0008006" key="5">
    <source>
        <dbReference type="Google" id="ProtNLM"/>
    </source>
</evidence>
<evidence type="ECO:0000256" key="2">
    <source>
        <dbReference type="ARBA" id="ARBA00049988"/>
    </source>
</evidence>
<protein>
    <recommendedName>
        <fullName evidence="5">DUF1778 domain-containing protein</fullName>
    </recommendedName>
</protein>
<dbReference type="PANTHER" id="PTHR35401">
    <property type="entry name" value="COPG FAMILY HELIX-TURN-HELIX PROTEIN-RELATED-RELATED"/>
    <property type="match status" value="1"/>
</dbReference>
<evidence type="ECO:0000256" key="1">
    <source>
        <dbReference type="ARBA" id="ARBA00022649"/>
    </source>
</evidence>
<keyword evidence="4" id="KW-1185">Reference proteome</keyword>
<evidence type="ECO:0000313" key="4">
    <source>
        <dbReference type="Proteomes" id="UP001501079"/>
    </source>
</evidence>
<proteinExistence type="inferred from homology"/>
<reference evidence="4" key="1">
    <citation type="journal article" date="2019" name="Int. J. Syst. Evol. Microbiol.">
        <title>The Global Catalogue of Microorganisms (GCM) 10K type strain sequencing project: providing services to taxonomists for standard genome sequencing and annotation.</title>
        <authorList>
            <consortium name="The Broad Institute Genomics Platform"/>
            <consortium name="The Broad Institute Genome Sequencing Center for Infectious Disease"/>
            <person name="Wu L."/>
            <person name="Ma J."/>
        </authorList>
    </citation>
    <scope>NUCLEOTIDE SEQUENCE [LARGE SCALE GENOMIC DNA]</scope>
    <source>
        <strain evidence="4">JCM 17591</strain>
    </source>
</reference>
<sequence length="92" mass="9723">MAGASARLEFRVTPADRALIERAARLSGEPVTAFARSAAEERAARVIREHEATTTVPAEFFDDLLAAFDAAPQPSAALADAAARLDETVVRG</sequence>
<comment type="similarity">
    <text evidence="2">Belongs to the TacA antitoxin family.</text>
</comment>
<dbReference type="SUPFAM" id="SSF47598">
    <property type="entry name" value="Ribbon-helix-helix"/>
    <property type="match status" value="1"/>
</dbReference>
<gene>
    <name evidence="3" type="ORF">GCM10022287_37920</name>
</gene>
<dbReference type="RefSeq" id="WP_344757435.1">
    <property type="nucleotide sequence ID" value="NZ_BAABBW010000008.1"/>
</dbReference>
<name>A0ABP8AD18_9MICO</name>
<dbReference type="EMBL" id="BAABBW010000008">
    <property type="protein sequence ID" value="GAA4181928.1"/>
    <property type="molecule type" value="Genomic_DNA"/>
</dbReference>
<dbReference type="InterPro" id="IPR010985">
    <property type="entry name" value="Ribbon_hlx_hlx"/>
</dbReference>
<dbReference type="Pfam" id="PF08681">
    <property type="entry name" value="TacA1"/>
    <property type="match status" value="1"/>
</dbReference>
<comment type="caution">
    <text evidence="3">The sequence shown here is derived from an EMBL/GenBank/DDBJ whole genome shotgun (WGS) entry which is preliminary data.</text>
</comment>
<dbReference type="Proteomes" id="UP001501079">
    <property type="component" value="Unassembled WGS sequence"/>
</dbReference>
<accession>A0ABP8AD18</accession>
<dbReference type="PANTHER" id="PTHR35401:SF2">
    <property type="entry name" value="ABC-TYPE TRANSPORT SYSTEM"/>
    <property type="match status" value="1"/>
</dbReference>
<keyword evidence="1" id="KW-1277">Toxin-antitoxin system</keyword>
<dbReference type="InterPro" id="IPR014795">
    <property type="entry name" value="TacA_1-like"/>
</dbReference>
<dbReference type="Gene3D" id="1.20.5.780">
    <property type="entry name" value="Single helix bin"/>
    <property type="match status" value="1"/>
</dbReference>